<dbReference type="Proteomes" id="UP001457282">
    <property type="component" value="Unassembled WGS sequence"/>
</dbReference>
<name>A0AAW1VRZ2_RUBAR</name>
<reference evidence="1 2" key="1">
    <citation type="journal article" date="2023" name="G3 (Bethesda)">
        <title>A chromosome-length genome assembly and annotation of blackberry (Rubus argutus, cv. 'Hillquist').</title>
        <authorList>
            <person name="Bruna T."/>
            <person name="Aryal R."/>
            <person name="Dudchenko O."/>
            <person name="Sargent D.J."/>
            <person name="Mead D."/>
            <person name="Buti M."/>
            <person name="Cavallini A."/>
            <person name="Hytonen T."/>
            <person name="Andres J."/>
            <person name="Pham M."/>
            <person name="Weisz D."/>
            <person name="Mascagni F."/>
            <person name="Usai G."/>
            <person name="Natali L."/>
            <person name="Bassil N."/>
            <person name="Fernandez G.E."/>
            <person name="Lomsadze A."/>
            <person name="Armour M."/>
            <person name="Olukolu B."/>
            <person name="Poorten T."/>
            <person name="Britton C."/>
            <person name="Davik J."/>
            <person name="Ashrafi H."/>
            <person name="Aiden E.L."/>
            <person name="Borodovsky M."/>
            <person name="Worthington M."/>
        </authorList>
    </citation>
    <scope>NUCLEOTIDE SEQUENCE [LARGE SCALE GENOMIC DNA]</scope>
    <source>
        <strain evidence="1">PI 553951</strain>
    </source>
</reference>
<evidence type="ECO:0000313" key="2">
    <source>
        <dbReference type="Proteomes" id="UP001457282"/>
    </source>
</evidence>
<proteinExistence type="predicted"/>
<keyword evidence="2" id="KW-1185">Reference proteome</keyword>
<organism evidence="1 2">
    <name type="scientific">Rubus argutus</name>
    <name type="common">Southern blackberry</name>
    <dbReference type="NCBI Taxonomy" id="59490"/>
    <lineage>
        <taxon>Eukaryota</taxon>
        <taxon>Viridiplantae</taxon>
        <taxon>Streptophyta</taxon>
        <taxon>Embryophyta</taxon>
        <taxon>Tracheophyta</taxon>
        <taxon>Spermatophyta</taxon>
        <taxon>Magnoliopsida</taxon>
        <taxon>eudicotyledons</taxon>
        <taxon>Gunneridae</taxon>
        <taxon>Pentapetalae</taxon>
        <taxon>rosids</taxon>
        <taxon>fabids</taxon>
        <taxon>Rosales</taxon>
        <taxon>Rosaceae</taxon>
        <taxon>Rosoideae</taxon>
        <taxon>Rosoideae incertae sedis</taxon>
        <taxon>Rubus</taxon>
    </lineage>
</organism>
<sequence length="85" mass="9434">MEPHQESDGYDRCYAARRRVRRGSRIRTGLASERLEPICNRGPPQSPSSCCLGLAAITLGDYDRCDAARSTNTNRFEVETARTGS</sequence>
<gene>
    <name evidence="1" type="ORF">M0R45_034212</name>
</gene>
<comment type="caution">
    <text evidence="1">The sequence shown here is derived from an EMBL/GenBank/DDBJ whole genome shotgun (WGS) entry which is preliminary data.</text>
</comment>
<protein>
    <submittedName>
        <fullName evidence="1">Uncharacterized protein</fullName>
    </submittedName>
</protein>
<dbReference type="EMBL" id="JBEDUW010000007">
    <property type="protein sequence ID" value="KAK9910244.1"/>
    <property type="molecule type" value="Genomic_DNA"/>
</dbReference>
<dbReference type="AlphaFoldDB" id="A0AAW1VRZ2"/>
<accession>A0AAW1VRZ2</accession>
<evidence type="ECO:0000313" key="1">
    <source>
        <dbReference type="EMBL" id="KAK9910244.1"/>
    </source>
</evidence>